<protein>
    <submittedName>
        <fullName evidence="1">Uncharacterized protein</fullName>
    </submittedName>
</protein>
<proteinExistence type="predicted"/>
<dbReference type="EMBL" id="GBXM01075711">
    <property type="protein sequence ID" value="JAH32866.1"/>
    <property type="molecule type" value="Transcribed_RNA"/>
</dbReference>
<sequence length="60" mass="6726">MARRVCTAAARPRSNYNSTWRANIMSDIGGPNSKVVQHIQMNKSMKFCVDLTYGEGFMAL</sequence>
<name>A0A0E9RUN3_ANGAN</name>
<reference evidence="1" key="2">
    <citation type="journal article" date="2015" name="Fish Shellfish Immunol.">
        <title>Early steps in the European eel (Anguilla anguilla)-Vibrio vulnificus interaction in the gills: Role of the RtxA13 toxin.</title>
        <authorList>
            <person name="Callol A."/>
            <person name="Pajuelo D."/>
            <person name="Ebbesson L."/>
            <person name="Teles M."/>
            <person name="MacKenzie S."/>
            <person name="Amaro C."/>
        </authorList>
    </citation>
    <scope>NUCLEOTIDE SEQUENCE</scope>
</reference>
<accession>A0A0E9RUN3</accession>
<evidence type="ECO:0000313" key="1">
    <source>
        <dbReference type="EMBL" id="JAH32866.1"/>
    </source>
</evidence>
<dbReference type="AlphaFoldDB" id="A0A0E9RUN3"/>
<organism evidence="1">
    <name type="scientific">Anguilla anguilla</name>
    <name type="common">European freshwater eel</name>
    <name type="synonym">Muraena anguilla</name>
    <dbReference type="NCBI Taxonomy" id="7936"/>
    <lineage>
        <taxon>Eukaryota</taxon>
        <taxon>Metazoa</taxon>
        <taxon>Chordata</taxon>
        <taxon>Craniata</taxon>
        <taxon>Vertebrata</taxon>
        <taxon>Euteleostomi</taxon>
        <taxon>Actinopterygii</taxon>
        <taxon>Neopterygii</taxon>
        <taxon>Teleostei</taxon>
        <taxon>Anguilliformes</taxon>
        <taxon>Anguillidae</taxon>
        <taxon>Anguilla</taxon>
    </lineage>
</organism>
<reference evidence="1" key="1">
    <citation type="submission" date="2014-11" db="EMBL/GenBank/DDBJ databases">
        <authorList>
            <person name="Amaro Gonzalez C."/>
        </authorList>
    </citation>
    <scope>NUCLEOTIDE SEQUENCE</scope>
</reference>